<dbReference type="SUPFAM" id="SSF143517">
    <property type="entry name" value="TRCF domain-like"/>
    <property type="match status" value="1"/>
</dbReference>
<keyword evidence="5" id="KW-0347">Helicase</keyword>
<evidence type="ECO:0000256" key="5">
    <source>
        <dbReference type="ARBA" id="ARBA00022806"/>
    </source>
</evidence>
<keyword evidence="8 9" id="KW-0234">DNA repair</keyword>
<dbReference type="PROSITE" id="PS51192">
    <property type="entry name" value="HELICASE_ATP_BIND_1"/>
    <property type="match status" value="1"/>
</dbReference>
<comment type="similarity">
    <text evidence="9">In the N-terminal section; belongs to the UvrB family.</text>
</comment>
<dbReference type="InterPro" id="IPR036101">
    <property type="entry name" value="CarD-like/TRCF_RID_sf"/>
</dbReference>
<dbReference type="InterPro" id="IPR014001">
    <property type="entry name" value="Helicase_ATP-bd"/>
</dbReference>
<evidence type="ECO:0000256" key="7">
    <source>
        <dbReference type="ARBA" id="ARBA00023125"/>
    </source>
</evidence>
<dbReference type="EC" id="3.6.4.-" evidence="9"/>
<dbReference type="RefSeq" id="WP_368846423.1">
    <property type="nucleotide sequence ID" value="NZ_CP194411.1"/>
</dbReference>
<feature type="domain" description="Helicase ATP-binding" evidence="10">
    <location>
        <begin position="568"/>
        <end position="730"/>
    </location>
</feature>
<dbReference type="NCBIfam" id="TIGR00580">
    <property type="entry name" value="mfd"/>
    <property type="match status" value="1"/>
</dbReference>
<dbReference type="SUPFAM" id="SSF52540">
    <property type="entry name" value="P-loop containing nucleoside triphosphate hydrolases"/>
    <property type="match status" value="4"/>
</dbReference>
<evidence type="ECO:0000256" key="2">
    <source>
        <dbReference type="ARBA" id="ARBA00022741"/>
    </source>
</evidence>
<reference evidence="12 13" key="1">
    <citation type="submission" date="2023-04" db="EMBL/GenBank/DDBJ databases">
        <title>Genome Sequence of Selenomonas sputigena ATCC 33150.</title>
        <authorList>
            <person name="Miller D.P."/>
            <person name="Anvari S."/>
            <person name="Polson S.W."/>
            <person name="Macdonald M."/>
            <person name="Mcdowell J.V."/>
        </authorList>
    </citation>
    <scope>NUCLEOTIDE SEQUENCE [LARGE SCALE GENOMIC DNA]</scope>
    <source>
        <strain evidence="12 13">ATCC 33150</strain>
    </source>
</reference>
<evidence type="ECO:0000256" key="1">
    <source>
        <dbReference type="ARBA" id="ARBA00022490"/>
    </source>
</evidence>
<gene>
    <name evidence="9 12" type="primary">mfd</name>
    <name evidence="12" type="ORF">QCO44_03425</name>
</gene>
<keyword evidence="3 9" id="KW-0227">DNA damage</keyword>
<evidence type="ECO:0000256" key="9">
    <source>
        <dbReference type="HAMAP-Rule" id="MF_00969"/>
    </source>
</evidence>
<dbReference type="Gene3D" id="2.40.10.170">
    <property type="match status" value="1"/>
</dbReference>
<dbReference type="PROSITE" id="PS51194">
    <property type="entry name" value="HELICASE_CTER"/>
    <property type="match status" value="1"/>
</dbReference>
<keyword evidence="2 9" id="KW-0547">Nucleotide-binding</keyword>
<evidence type="ECO:0000313" key="12">
    <source>
        <dbReference type="EMBL" id="MEX5284693.1"/>
    </source>
</evidence>
<dbReference type="Pfam" id="PF00271">
    <property type="entry name" value="Helicase_C"/>
    <property type="match status" value="1"/>
</dbReference>
<dbReference type="SMART" id="SM00490">
    <property type="entry name" value="HELICc"/>
    <property type="match status" value="1"/>
</dbReference>
<dbReference type="PANTHER" id="PTHR47964:SF1">
    <property type="entry name" value="ATP-DEPENDENT DNA HELICASE HOMOLOG RECG, CHLOROPLASTIC"/>
    <property type="match status" value="1"/>
</dbReference>
<dbReference type="SUPFAM" id="SSF141259">
    <property type="entry name" value="CarD-like"/>
    <property type="match status" value="1"/>
</dbReference>
<dbReference type="SMART" id="SM01058">
    <property type="entry name" value="CarD_TRCF"/>
    <property type="match status" value="1"/>
</dbReference>
<name>A0ABV3X3K6_9FIRM</name>
<accession>A0ABV3X3K6</accession>
<dbReference type="InterPro" id="IPR011545">
    <property type="entry name" value="DEAD/DEAH_box_helicase_dom"/>
</dbReference>
<dbReference type="InterPro" id="IPR047112">
    <property type="entry name" value="RecG/Mfd"/>
</dbReference>
<dbReference type="InterPro" id="IPR004576">
    <property type="entry name" value="Mfd"/>
</dbReference>
<comment type="subcellular location">
    <subcellularLocation>
        <location evidence="9">Cytoplasm</location>
    </subcellularLocation>
</comment>
<dbReference type="InterPro" id="IPR005118">
    <property type="entry name" value="TRCF_C"/>
</dbReference>
<dbReference type="Gene3D" id="3.30.2060.10">
    <property type="entry name" value="Penicillin-binding protein 1b domain"/>
    <property type="match status" value="1"/>
</dbReference>
<comment type="caution">
    <text evidence="12">The sequence shown here is derived from an EMBL/GenBank/DDBJ whole genome shotgun (WGS) entry which is preliminary data.</text>
</comment>
<dbReference type="Pfam" id="PF03461">
    <property type="entry name" value="TRCF"/>
    <property type="match status" value="1"/>
</dbReference>
<evidence type="ECO:0000313" key="13">
    <source>
        <dbReference type="Proteomes" id="UP001559623"/>
    </source>
</evidence>
<dbReference type="EMBL" id="JARVLH010000002">
    <property type="protein sequence ID" value="MEX5284693.1"/>
    <property type="molecule type" value="Genomic_DNA"/>
</dbReference>
<evidence type="ECO:0000256" key="8">
    <source>
        <dbReference type="ARBA" id="ARBA00023204"/>
    </source>
</evidence>
<keyword evidence="4 9" id="KW-0378">Hydrolase</keyword>
<dbReference type="Pfam" id="PF02559">
    <property type="entry name" value="CarD_TRCF_RID"/>
    <property type="match status" value="1"/>
</dbReference>
<dbReference type="InterPro" id="IPR037235">
    <property type="entry name" value="TRCF-like_C_D7"/>
</dbReference>
<dbReference type="InterPro" id="IPR001650">
    <property type="entry name" value="Helicase_C-like"/>
</dbReference>
<keyword evidence="13" id="KW-1185">Reference proteome</keyword>
<evidence type="ECO:0000259" key="11">
    <source>
        <dbReference type="PROSITE" id="PS51194"/>
    </source>
</evidence>
<dbReference type="Pfam" id="PF00270">
    <property type="entry name" value="DEAD"/>
    <property type="match status" value="1"/>
</dbReference>
<keyword evidence="1 9" id="KW-0963">Cytoplasm</keyword>
<keyword evidence="6 9" id="KW-0067">ATP-binding</keyword>
<proteinExistence type="inferred from homology"/>
<dbReference type="Gene3D" id="3.90.1150.50">
    <property type="entry name" value="Transcription-repair-coupling factor, D7 domain"/>
    <property type="match status" value="1"/>
</dbReference>
<dbReference type="HAMAP" id="MF_00969">
    <property type="entry name" value="TRCF"/>
    <property type="match status" value="1"/>
</dbReference>
<dbReference type="SMART" id="SM00487">
    <property type="entry name" value="DEXDc"/>
    <property type="match status" value="1"/>
</dbReference>
<dbReference type="InterPro" id="IPR027417">
    <property type="entry name" value="P-loop_NTPase"/>
</dbReference>
<dbReference type="SMART" id="SM00982">
    <property type="entry name" value="TRCF"/>
    <property type="match status" value="1"/>
</dbReference>
<dbReference type="CDD" id="cd17991">
    <property type="entry name" value="DEXHc_TRCF"/>
    <property type="match status" value="1"/>
</dbReference>
<feature type="domain" description="Helicase C-terminal" evidence="11">
    <location>
        <begin position="751"/>
        <end position="905"/>
    </location>
</feature>
<evidence type="ECO:0000259" key="10">
    <source>
        <dbReference type="PROSITE" id="PS51192"/>
    </source>
</evidence>
<evidence type="ECO:0000256" key="6">
    <source>
        <dbReference type="ARBA" id="ARBA00022840"/>
    </source>
</evidence>
<dbReference type="InterPro" id="IPR041471">
    <property type="entry name" value="UvrB_inter"/>
</dbReference>
<dbReference type="Pfam" id="PF17757">
    <property type="entry name" value="UvrB_inter"/>
    <property type="match status" value="1"/>
</dbReference>
<dbReference type="Proteomes" id="UP001559623">
    <property type="component" value="Unassembled WGS sequence"/>
</dbReference>
<dbReference type="Gene3D" id="3.40.50.300">
    <property type="entry name" value="P-loop containing nucleotide triphosphate hydrolases"/>
    <property type="match status" value="2"/>
</dbReference>
<evidence type="ECO:0000256" key="4">
    <source>
        <dbReference type="ARBA" id="ARBA00022801"/>
    </source>
</evidence>
<dbReference type="Gene3D" id="3.40.50.11180">
    <property type="match status" value="1"/>
</dbReference>
<keyword evidence="7 9" id="KW-0238">DNA-binding</keyword>
<dbReference type="InterPro" id="IPR003711">
    <property type="entry name" value="CarD-like/TRCF_RID"/>
</dbReference>
<dbReference type="PANTHER" id="PTHR47964">
    <property type="entry name" value="ATP-DEPENDENT DNA HELICASE HOMOLOG RECG, CHLOROPLASTIC"/>
    <property type="match status" value="1"/>
</dbReference>
<evidence type="ECO:0000256" key="3">
    <source>
        <dbReference type="ARBA" id="ARBA00022763"/>
    </source>
</evidence>
<sequence length="1119" mass="124931">MKVLFEQMMRGGSVRKIVEAFQKPAWKSMVYGLGGSQKHALFAAAYDAARRPLAIVTHSAEALEAWREDLASLLPDAKILELPELDMMEVEATAKGMERMAARMGILGRLLRREPVIVLARAASAVQKGLSRQDFERLSLRLETGANIGREHLLARLVELGYEANGEVEGIGQFSARGGIVDVFPLNAPRPLRIEFFDDEIDSLREFDTATRRSVGNVPSAVVLPVGRTAGAESAAGAAPFLSYIEGEGAVVFDEPLRTREAAMRLVKENPESKGRLFSWEELVAAAGENATFFAALMLQKIHGAEPDSLVSLSVQAVAPFQRQMDMLKNEARSWLAAGQHVLLLLGDAEKAASMREFFAKSRIPSAVIEEGDALSDAYLNILTGTLGNGFELPEARLIVIAERDIFGRQKKKLVKQASKEERIAHFREINVGDYVVHVNHGIGKYLGVETLDVGGIKRDYLHIKYGGDDKLFVPTDQVGLLQKYIGSEGETPRLHRMGGTEWVKAKARARASVEDIADELIALYAKRRTAKGFAFSPDTPWQREFEDAFPYEETLDQKRAIEEIKADMEKPEPMERLLCGDVGFGKTEVAIRAAYKAVMDHKQVAVLVPTTVLAQQHFQTFSARFADFGVNVDVICRFRTAKEQKATLERLRGNRIDILIGTHAILNPNRVHFHDLGLLIVDEEQRFGVKQKEKIKALAAGVDVLTLSATPIPRTLHMSLVGARDMSIIETPPAERFPVQSYVVESNDAVLRNAIRRELRRGGQVYCVYNRVESIDRMRRYLEDLVPEARIQTGHGQMAEELLERVMVDFYEGRYDILLATSIVENGLDVANANTIIVCNADHFGLSQLYQMRGRVGRSNHMAFAYFVYQADKVLSEAAEKRLQAMKEFAELGAGFKIAMRDLEIRGAGNLLGAEQHGHIASVGFEMYSKLLDEAIREKRTGKPPEEKLEPVVDIEAEAYIDGAYISDPMHKIEIYQRIAAIRQNEEIRELLDELIDRFGEPTPVCLRLLDIARIRNLARDIGVRSIVEKPLFLELSFIDKPEFDTDGLLKLLQLFGAHAKMLAPPQRILRIRLAPQYKKSITNFVTRVLLMLKGDKEAFAAKGKTEKGRAKAVGRRA</sequence>
<comment type="function">
    <text evidence="9">Couples transcription and DNA repair by recognizing RNA polymerase (RNAP) stalled at DNA lesions. Mediates ATP-dependent release of RNAP and its truncated transcript from the DNA, and recruitment of nucleotide excision repair machinery to the damaged site.</text>
</comment>
<protein>
    <recommendedName>
        <fullName evidence="9">Transcription-repair-coupling factor</fullName>
        <shortName evidence="9">TRCF</shortName>
        <ecNumber evidence="9">3.6.4.-</ecNumber>
    </recommendedName>
</protein>
<organism evidence="12 13">
    <name type="scientific">Selenomonas sputigena</name>
    <dbReference type="NCBI Taxonomy" id="69823"/>
    <lineage>
        <taxon>Bacteria</taxon>
        <taxon>Bacillati</taxon>
        <taxon>Bacillota</taxon>
        <taxon>Negativicutes</taxon>
        <taxon>Selenomonadales</taxon>
        <taxon>Selenomonadaceae</taxon>
        <taxon>Selenomonas</taxon>
    </lineage>
</organism>
<comment type="similarity">
    <text evidence="9">In the C-terminal section; belongs to the helicase family. RecG subfamily.</text>
</comment>